<dbReference type="Pfam" id="PF14372">
    <property type="entry name" value="hAT-like_RNase-H"/>
    <property type="match status" value="1"/>
</dbReference>
<organism evidence="13 14">
    <name type="scientific">Rhizophagus clarus</name>
    <dbReference type="NCBI Taxonomy" id="94130"/>
    <lineage>
        <taxon>Eukaryota</taxon>
        <taxon>Fungi</taxon>
        <taxon>Fungi incertae sedis</taxon>
        <taxon>Mucoromycota</taxon>
        <taxon>Glomeromycotina</taxon>
        <taxon>Glomeromycetes</taxon>
        <taxon>Glomerales</taxon>
        <taxon>Glomeraceae</taxon>
        <taxon>Rhizophagus</taxon>
    </lineage>
</organism>
<dbReference type="InterPro" id="IPR036236">
    <property type="entry name" value="Znf_C2H2_sf"/>
</dbReference>
<evidence type="ECO:0000256" key="2">
    <source>
        <dbReference type="ARBA" id="ARBA00011738"/>
    </source>
</evidence>
<evidence type="ECO:0000259" key="12">
    <source>
        <dbReference type="PROSITE" id="PS50808"/>
    </source>
</evidence>
<dbReference type="InterPro" id="IPR008906">
    <property type="entry name" value="HATC_C_dom"/>
</dbReference>
<evidence type="ECO:0000256" key="7">
    <source>
        <dbReference type="ARBA" id="ARBA00023125"/>
    </source>
</evidence>
<dbReference type="SUPFAM" id="SSF57667">
    <property type="entry name" value="beta-beta-alpha zinc fingers"/>
    <property type="match status" value="1"/>
</dbReference>
<dbReference type="SUPFAM" id="SSF53098">
    <property type="entry name" value="Ribonuclease H-like"/>
    <property type="match status" value="1"/>
</dbReference>
<keyword evidence="8" id="KW-0804">Transcription</keyword>
<dbReference type="GO" id="GO:0009791">
    <property type="term" value="P:post-embryonic development"/>
    <property type="evidence" value="ECO:0007669"/>
    <property type="project" value="UniProtKB-ARBA"/>
</dbReference>
<evidence type="ECO:0000256" key="6">
    <source>
        <dbReference type="ARBA" id="ARBA00023015"/>
    </source>
</evidence>
<protein>
    <submittedName>
        <fullName evidence="13">Zinc finger BED domain-containing protein RICESLEEPER 2-like</fullName>
    </submittedName>
</protein>
<keyword evidence="5" id="KW-0862">Zinc</keyword>
<feature type="domain" description="BED-type" evidence="12">
    <location>
        <begin position="31"/>
        <end position="86"/>
    </location>
</feature>
<dbReference type="PANTHER" id="PTHR46481:SF10">
    <property type="entry name" value="ZINC FINGER BED DOMAIN-CONTAINING PROTEIN 39"/>
    <property type="match status" value="1"/>
</dbReference>
<dbReference type="InterPro" id="IPR025525">
    <property type="entry name" value="hAT-like_transposase_RNase-H"/>
</dbReference>
<gene>
    <name evidence="13" type="ORF">RCL2_001739200</name>
</gene>
<evidence type="ECO:0000256" key="1">
    <source>
        <dbReference type="ARBA" id="ARBA00004123"/>
    </source>
</evidence>
<dbReference type="GO" id="GO:0003677">
    <property type="term" value="F:DNA binding"/>
    <property type="evidence" value="ECO:0007669"/>
    <property type="project" value="UniProtKB-KW"/>
</dbReference>
<dbReference type="AlphaFoldDB" id="A0A8H3LL07"/>
<name>A0A8H3LL07_9GLOM</name>
<dbReference type="Pfam" id="PF05699">
    <property type="entry name" value="Dimer_Tnp_hAT"/>
    <property type="match status" value="1"/>
</dbReference>
<comment type="subcellular location">
    <subcellularLocation>
        <location evidence="1">Nucleus</location>
    </subcellularLocation>
</comment>
<keyword evidence="4 10" id="KW-0863">Zinc-finger</keyword>
<keyword evidence="7" id="KW-0238">DNA-binding</keyword>
<proteinExistence type="predicted"/>
<sequence length="621" mass="71423">MNLENININEDIEIDDGTNKSIISEEQEDVSKASDVWKYFTKDINYKQNKKAKCNHCGITYTCTAGATTNLKKHIKSKHSSSEKMQEMSIKDILKAVPKWKYNNDEMLKCLVKWIIVNQHSFTIVEEPAFADLIYALQPDAKLISADTVKRKIMDLYESNINKVKESFKNITGKISFTIDIWTSPSAKSFLSLTAHYIDDDWKLNNVLVDFIQIFGKHMGENIKNAFMLGINKLSIQNKIMGITTDNASNNLTFVDALAKENNSFQKDNHFRCFAHVINLCVQDALKELDDKLSRLRTLLNKIHHSPQRQEKLSFNCELHGINNLKVVLDVSTRWNSTFDMINRALYLKEALNSLALSEKDLKNFIITDDEWSELEKVKLFLEKFKEITVLMSGSLYPTLSMLIPLYNALIDHTEDYISEGEEENEGEDGNESEDEIGNDNEESTIKKAAMNCRVKLLHYYNKTNDACIIVMILDPRLKMEYYNDEIFLNVYNTTYSNSNSSSTLNNSLNNEYKNSITSKVFKRKRTQEIDEFQAYFLSPVCDESVDPLQWWKINQSQFPRLAKMAMDYLAIPSTSVPSEECFSISKNLITDKRNKLAGKTIRSCMCLKSWISGSLSDLFE</sequence>
<evidence type="ECO:0000313" key="14">
    <source>
        <dbReference type="Proteomes" id="UP000615446"/>
    </source>
</evidence>
<evidence type="ECO:0000256" key="5">
    <source>
        <dbReference type="ARBA" id="ARBA00022833"/>
    </source>
</evidence>
<evidence type="ECO:0000256" key="10">
    <source>
        <dbReference type="PROSITE-ProRule" id="PRU00027"/>
    </source>
</evidence>
<evidence type="ECO:0000256" key="3">
    <source>
        <dbReference type="ARBA" id="ARBA00022723"/>
    </source>
</evidence>
<dbReference type="Proteomes" id="UP000615446">
    <property type="component" value="Unassembled WGS sequence"/>
</dbReference>
<dbReference type="GO" id="GO:0008270">
    <property type="term" value="F:zinc ion binding"/>
    <property type="evidence" value="ECO:0007669"/>
    <property type="project" value="UniProtKB-KW"/>
</dbReference>
<keyword evidence="9" id="KW-0539">Nucleus</keyword>
<evidence type="ECO:0000313" key="13">
    <source>
        <dbReference type="EMBL" id="GES90552.1"/>
    </source>
</evidence>
<dbReference type="InterPro" id="IPR003656">
    <property type="entry name" value="Znf_BED"/>
</dbReference>
<evidence type="ECO:0000256" key="11">
    <source>
        <dbReference type="SAM" id="MobiDB-lite"/>
    </source>
</evidence>
<dbReference type="OrthoDB" id="2432695at2759"/>
<dbReference type="InterPro" id="IPR052035">
    <property type="entry name" value="ZnF_BED_domain_contain"/>
</dbReference>
<evidence type="ECO:0000256" key="9">
    <source>
        <dbReference type="ARBA" id="ARBA00023242"/>
    </source>
</evidence>
<dbReference type="PROSITE" id="PS50808">
    <property type="entry name" value="ZF_BED"/>
    <property type="match status" value="1"/>
</dbReference>
<dbReference type="EMBL" id="BLAL01000194">
    <property type="protein sequence ID" value="GES90552.1"/>
    <property type="molecule type" value="Genomic_DNA"/>
</dbReference>
<reference evidence="13" key="1">
    <citation type="submission" date="2019-10" db="EMBL/GenBank/DDBJ databases">
        <title>Conservation and host-specific expression of non-tandemly repeated heterogenous ribosome RNA gene in arbuscular mycorrhizal fungi.</title>
        <authorList>
            <person name="Maeda T."/>
            <person name="Kobayashi Y."/>
            <person name="Nakagawa T."/>
            <person name="Ezawa T."/>
            <person name="Yamaguchi K."/>
            <person name="Bino T."/>
            <person name="Nishimoto Y."/>
            <person name="Shigenobu S."/>
            <person name="Kawaguchi M."/>
        </authorList>
    </citation>
    <scope>NUCLEOTIDE SEQUENCE</scope>
    <source>
        <strain evidence="13">HR1</strain>
    </source>
</reference>
<dbReference type="SUPFAM" id="SSF140996">
    <property type="entry name" value="Hermes dimerisation domain"/>
    <property type="match status" value="1"/>
</dbReference>
<evidence type="ECO:0000256" key="8">
    <source>
        <dbReference type="ARBA" id="ARBA00023163"/>
    </source>
</evidence>
<accession>A0A8H3LL07</accession>
<comment type="subunit">
    <text evidence="2">Homodimer.</text>
</comment>
<dbReference type="InterPro" id="IPR012337">
    <property type="entry name" value="RNaseH-like_sf"/>
</dbReference>
<feature type="region of interest" description="Disordered" evidence="11">
    <location>
        <begin position="419"/>
        <end position="443"/>
    </location>
</feature>
<keyword evidence="3" id="KW-0479">Metal-binding</keyword>
<evidence type="ECO:0000256" key="4">
    <source>
        <dbReference type="ARBA" id="ARBA00022771"/>
    </source>
</evidence>
<dbReference type="PANTHER" id="PTHR46481">
    <property type="entry name" value="ZINC FINGER BED DOMAIN-CONTAINING PROTEIN 4"/>
    <property type="match status" value="1"/>
</dbReference>
<dbReference type="GO" id="GO:0046983">
    <property type="term" value="F:protein dimerization activity"/>
    <property type="evidence" value="ECO:0007669"/>
    <property type="project" value="InterPro"/>
</dbReference>
<dbReference type="SMART" id="SM00614">
    <property type="entry name" value="ZnF_BED"/>
    <property type="match status" value="1"/>
</dbReference>
<dbReference type="GO" id="GO:0005634">
    <property type="term" value="C:nucleus"/>
    <property type="evidence" value="ECO:0007669"/>
    <property type="project" value="UniProtKB-SubCell"/>
</dbReference>
<dbReference type="Pfam" id="PF02892">
    <property type="entry name" value="zf-BED"/>
    <property type="match status" value="1"/>
</dbReference>
<keyword evidence="6" id="KW-0805">Transcription regulation</keyword>
<comment type="caution">
    <text evidence="13">The sequence shown here is derived from an EMBL/GenBank/DDBJ whole genome shotgun (WGS) entry which is preliminary data.</text>
</comment>